<dbReference type="AlphaFoldDB" id="A0A4Y4DSJ5"/>
<reference evidence="1 2" key="1">
    <citation type="submission" date="2019-06" db="EMBL/GenBank/DDBJ databases">
        <title>Whole genome shotgun sequence of Glutamicibacter uratoxydans NBRC 15515.</title>
        <authorList>
            <person name="Hosoyama A."/>
            <person name="Uohara A."/>
            <person name="Ohji S."/>
            <person name="Ichikawa N."/>
        </authorList>
    </citation>
    <scope>NUCLEOTIDE SEQUENCE [LARGE SCALE GENOMIC DNA]</scope>
    <source>
        <strain evidence="1 2">NBRC 15515</strain>
    </source>
</reference>
<proteinExistence type="predicted"/>
<protein>
    <submittedName>
        <fullName evidence="1">Uncharacterized protein</fullName>
    </submittedName>
</protein>
<evidence type="ECO:0000313" key="2">
    <source>
        <dbReference type="Proteomes" id="UP000316612"/>
    </source>
</evidence>
<gene>
    <name evidence="1" type="ORF">AUR04nite_10030</name>
</gene>
<dbReference type="RefSeq" id="WP_141362587.1">
    <property type="nucleotide sequence ID" value="NZ_BJNY01000005.1"/>
</dbReference>
<keyword evidence="2" id="KW-1185">Reference proteome</keyword>
<evidence type="ECO:0000313" key="1">
    <source>
        <dbReference type="EMBL" id="GED05471.1"/>
    </source>
</evidence>
<sequence length="200" mass="22374">MAVHSWHEPAPVAGDDVWSQLMEYAASGQYLLHGSRSRSLEVLEPRAPIDFSLDDFSKATAVFATEDPTWAIAYAIRSPQCPGFLNACFSFGTQTPSIQNRRIFLSYAHGADSKPSFTDGIVYVVPRGSFRRMPAYEDPQLGWITECQWVSESTVPVLQSIEVSLANLPLVPRSHNAERVRLLSQKNPLGFPWLEHEPEL</sequence>
<organism evidence="1 2">
    <name type="scientific">Glutamicibacter uratoxydans</name>
    <name type="common">Arthrobacter uratoxydans</name>
    <dbReference type="NCBI Taxonomy" id="43667"/>
    <lineage>
        <taxon>Bacteria</taxon>
        <taxon>Bacillati</taxon>
        <taxon>Actinomycetota</taxon>
        <taxon>Actinomycetes</taxon>
        <taxon>Micrococcales</taxon>
        <taxon>Micrococcaceae</taxon>
        <taxon>Glutamicibacter</taxon>
    </lineage>
</organism>
<dbReference type="EMBL" id="BJNY01000005">
    <property type="protein sequence ID" value="GED05471.1"/>
    <property type="molecule type" value="Genomic_DNA"/>
</dbReference>
<dbReference type="Proteomes" id="UP000316612">
    <property type="component" value="Unassembled WGS sequence"/>
</dbReference>
<dbReference type="OrthoDB" id="3518779at2"/>
<comment type="caution">
    <text evidence="1">The sequence shown here is derived from an EMBL/GenBank/DDBJ whole genome shotgun (WGS) entry which is preliminary data.</text>
</comment>
<accession>A0A4Y4DSJ5</accession>
<name>A0A4Y4DSJ5_GLUUR</name>